<reference evidence="5 6" key="1">
    <citation type="submission" date="2017-10" db="EMBL/GenBank/DDBJ databases">
        <title>Sequencing the genomes of 1000 actinobacteria strains.</title>
        <authorList>
            <person name="Klenk H.-P."/>
        </authorList>
    </citation>
    <scope>NUCLEOTIDE SEQUENCE [LARGE SCALE GENOMIC DNA]</scope>
    <source>
        <strain evidence="5 6">DSM 20688</strain>
    </source>
</reference>
<dbReference type="InterPro" id="IPR017476">
    <property type="entry name" value="UDP-Glc/GDP-Man"/>
</dbReference>
<dbReference type="InterPro" id="IPR001732">
    <property type="entry name" value="UDP-Glc/GDP-Man_DH_N"/>
</dbReference>
<dbReference type="GO" id="GO:0051287">
    <property type="term" value="F:NAD binding"/>
    <property type="evidence" value="ECO:0007669"/>
    <property type="project" value="InterPro"/>
</dbReference>
<dbReference type="Pfam" id="PF03720">
    <property type="entry name" value="UDPG_MGDP_dh_C"/>
    <property type="match status" value="1"/>
</dbReference>
<dbReference type="SUPFAM" id="SSF48179">
    <property type="entry name" value="6-phosphogluconate dehydrogenase C-terminal domain-like"/>
    <property type="match status" value="1"/>
</dbReference>
<dbReference type="GO" id="GO:0016628">
    <property type="term" value="F:oxidoreductase activity, acting on the CH-CH group of donors, NAD or NADP as acceptor"/>
    <property type="evidence" value="ECO:0007669"/>
    <property type="project" value="InterPro"/>
</dbReference>
<evidence type="ECO:0000259" key="4">
    <source>
        <dbReference type="SMART" id="SM00984"/>
    </source>
</evidence>
<keyword evidence="2" id="KW-0520">NAD</keyword>
<dbReference type="EMBL" id="PDJF01000001">
    <property type="protein sequence ID" value="PFG28228.1"/>
    <property type="molecule type" value="Genomic_DNA"/>
</dbReference>
<evidence type="ECO:0000256" key="1">
    <source>
        <dbReference type="ARBA" id="ARBA00023002"/>
    </source>
</evidence>
<accession>A0A2A9DNE9</accession>
<dbReference type="Proteomes" id="UP000221653">
    <property type="component" value="Unassembled WGS sequence"/>
</dbReference>
<evidence type="ECO:0000256" key="2">
    <source>
        <dbReference type="ARBA" id="ARBA00023027"/>
    </source>
</evidence>
<keyword evidence="1" id="KW-0560">Oxidoreductase</keyword>
<dbReference type="Pfam" id="PF03721">
    <property type="entry name" value="UDPG_MGDP_dh_N"/>
    <property type="match status" value="1"/>
</dbReference>
<sequence>MVALSEVNAPTKQTVAFVGLGYIGLPTAVVLAQHGVEVTGVDINPETVDAANSGNVNIVEPGLETGLKKALESGHFKATTDMVHADAYIVAVPTPFDENHNVDMKYIYSAVESIAPQLQGDELVILESTSPPGTTAKMAKRILELRPDLVADGAENPNNAPVLYFAHCPKRILPGNAMEELKTNDRIIGGQTPEATRRATEIYRSFCSGELLPTDDKTAEMAKLTENSFRDVNIAFANELSLICDGLGIDVWELIELANHHPRVNILQPGPGVGGHCIAVDPWFIVAADKENAKIIKTAREINDGKPEWVVNKVAEAIESTKAKSVAVLGLAFKANIDDLRESPSLHIAEMVAQRFPSVNVLAVEPNVAELPAALAGYSNVSLTDTAEAIEKAPVVLLLVDHDEFKDVRAAQLQGKKIVDTKGLWK</sequence>
<dbReference type="Gene3D" id="1.20.5.100">
    <property type="entry name" value="Cytochrome c1, transmembrane anchor, C-terminal"/>
    <property type="match status" value="1"/>
</dbReference>
<proteinExistence type="inferred from homology"/>
<dbReference type="NCBIfam" id="TIGR03026">
    <property type="entry name" value="NDP-sugDHase"/>
    <property type="match status" value="1"/>
</dbReference>
<dbReference type="InterPro" id="IPR036291">
    <property type="entry name" value="NAD(P)-bd_dom_sf"/>
</dbReference>
<dbReference type="SUPFAM" id="SSF51735">
    <property type="entry name" value="NAD(P)-binding Rossmann-fold domains"/>
    <property type="match status" value="1"/>
</dbReference>
<dbReference type="Pfam" id="PF00984">
    <property type="entry name" value="UDPG_MGDP_dh"/>
    <property type="match status" value="1"/>
</dbReference>
<dbReference type="STRING" id="1724.GCA_001044175_01403"/>
<dbReference type="InterPro" id="IPR036220">
    <property type="entry name" value="UDP-Glc/GDP-Man_DH_C_sf"/>
</dbReference>
<dbReference type="NCBIfam" id="NF008286">
    <property type="entry name" value="PRK11064.1"/>
    <property type="match status" value="1"/>
</dbReference>
<protein>
    <submittedName>
        <fullName evidence="5">UDP-N-acetyl-D-mannosaminuronic acid dehydrogenase</fullName>
    </submittedName>
</protein>
<keyword evidence="6" id="KW-1185">Reference proteome</keyword>
<dbReference type="GO" id="GO:0016616">
    <property type="term" value="F:oxidoreductase activity, acting on the CH-OH group of donors, NAD or NADP as acceptor"/>
    <property type="evidence" value="ECO:0007669"/>
    <property type="project" value="InterPro"/>
</dbReference>
<dbReference type="PANTHER" id="PTHR43491:SF1">
    <property type="entry name" value="UDP-N-ACETYL-D-MANNOSAMINE DEHYDROGENASE"/>
    <property type="match status" value="1"/>
</dbReference>
<comment type="caution">
    <text evidence="5">The sequence shown here is derived from an EMBL/GenBank/DDBJ whole genome shotgun (WGS) entry which is preliminary data.</text>
</comment>
<dbReference type="PANTHER" id="PTHR43491">
    <property type="entry name" value="UDP-N-ACETYL-D-MANNOSAMINE DEHYDROGENASE"/>
    <property type="match status" value="1"/>
</dbReference>
<dbReference type="Gene3D" id="3.40.50.720">
    <property type="entry name" value="NAD(P)-binding Rossmann-like Domain"/>
    <property type="match status" value="2"/>
</dbReference>
<dbReference type="InterPro" id="IPR014027">
    <property type="entry name" value="UDP-Glc/GDP-Man_DH_C"/>
</dbReference>
<evidence type="ECO:0000313" key="5">
    <source>
        <dbReference type="EMBL" id="PFG28228.1"/>
    </source>
</evidence>
<comment type="similarity">
    <text evidence="3">Belongs to the UDP-glucose/GDP-mannose dehydrogenase family.</text>
</comment>
<dbReference type="InterPro" id="IPR028359">
    <property type="entry name" value="UDP_ManNAc/GlcNAc_DH"/>
</dbReference>
<feature type="domain" description="UDP-glucose/GDP-mannose dehydrogenase C-terminal" evidence="4">
    <location>
        <begin position="327"/>
        <end position="426"/>
    </location>
</feature>
<evidence type="ECO:0000313" key="6">
    <source>
        <dbReference type="Proteomes" id="UP000221653"/>
    </source>
</evidence>
<dbReference type="InterPro" id="IPR014026">
    <property type="entry name" value="UDP-Glc/GDP-Man_DH_dimer"/>
</dbReference>
<dbReference type="OrthoDB" id="5193947at2"/>
<dbReference type="SMART" id="SM00984">
    <property type="entry name" value="UDPG_MGDP_dh_C"/>
    <property type="match status" value="1"/>
</dbReference>
<evidence type="ECO:0000256" key="3">
    <source>
        <dbReference type="PIRNR" id="PIRNR000124"/>
    </source>
</evidence>
<organism evidence="5 6">
    <name type="scientific">Corynebacterium renale</name>
    <dbReference type="NCBI Taxonomy" id="1724"/>
    <lineage>
        <taxon>Bacteria</taxon>
        <taxon>Bacillati</taxon>
        <taxon>Actinomycetota</taxon>
        <taxon>Actinomycetes</taxon>
        <taxon>Mycobacteriales</taxon>
        <taxon>Corynebacteriaceae</taxon>
        <taxon>Corynebacterium</taxon>
    </lineage>
</organism>
<dbReference type="InterPro" id="IPR008927">
    <property type="entry name" value="6-PGluconate_DH-like_C_sf"/>
</dbReference>
<dbReference type="PIRSF" id="PIRSF000124">
    <property type="entry name" value="UDPglc_GDPman_dh"/>
    <property type="match status" value="1"/>
</dbReference>
<dbReference type="SUPFAM" id="SSF52413">
    <property type="entry name" value="UDP-glucose/GDP-mannose dehydrogenase C-terminal domain"/>
    <property type="match status" value="1"/>
</dbReference>
<name>A0A2A9DNE9_9CORY</name>
<dbReference type="PIRSF" id="PIRSF500136">
    <property type="entry name" value="UDP_ManNAc_DH"/>
    <property type="match status" value="1"/>
</dbReference>
<dbReference type="GO" id="GO:0000271">
    <property type="term" value="P:polysaccharide biosynthetic process"/>
    <property type="evidence" value="ECO:0007669"/>
    <property type="project" value="InterPro"/>
</dbReference>
<gene>
    <name evidence="5" type="ORF">ATK06_1330</name>
</gene>
<dbReference type="AlphaFoldDB" id="A0A2A9DNE9"/>